<accession>A0A8H2WMD0</accession>
<gene>
    <name evidence="3" type="ORF">RDB_LOCUS23616</name>
</gene>
<dbReference type="AlphaFoldDB" id="A0A8H2WMD0"/>
<organism evidence="3 4">
    <name type="scientific">Rhizoctonia solani</name>
    <dbReference type="NCBI Taxonomy" id="456999"/>
    <lineage>
        <taxon>Eukaryota</taxon>
        <taxon>Fungi</taxon>
        <taxon>Dikarya</taxon>
        <taxon>Basidiomycota</taxon>
        <taxon>Agaricomycotina</taxon>
        <taxon>Agaricomycetes</taxon>
        <taxon>Cantharellales</taxon>
        <taxon>Ceratobasidiaceae</taxon>
        <taxon>Rhizoctonia</taxon>
    </lineage>
</organism>
<comment type="caution">
    <text evidence="3">The sequence shown here is derived from an EMBL/GenBank/DDBJ whole genome shotgun (WGS) entry which is preliminary data.</text>
</comment>
<dbReference type="InterPro" id="IPR040314">
    <property type="entry name" value="DOP1"/>
</dbReference>
<evidence type="ECO:0000313" key="3">
    <source>
        <dbReference type="EMBL" id="CAE6386829.1"/>
    </source>
</evidence>
<proteinExistence type="predicted"/>
<dbReference type="PANTHER" id="PTHR14042:SF24">
    <property type="entry name" value="PROTEIN DOPEY-1 HOMOLOG"/>
    <property type="match status" value="1"/>
</dbReference>
<dbReference type="GO" id="GO:0006895">
    <property type="term" value="P:Golgi to endosome transport"/>
    <property type="evidence" value="ECO:0007669"/>
    <property type="project" value="InterPro"/>
</dbReference>
<dbReference type="EMBL" id="CAJMWQ010000823">
    <property type="protein sequence ID" value="CAE6386829.1"/>
    <property type="molecule type" value="Genomic_DNA"/>
</dbReference>
<dbReference type="Pfam" id="PF24598">
    <property type="entry name" value="DOP1_C"/>
    <property type="match status" value="1"/>
</dbReference>
<dbReference type="Proteomes" id="UP000663826">
    <property type="component" value="Unassembled WGS sequence"/>
</dbReference>
<sequence length="460" mass="51006">MLLAITRNSDPGPVEEDDAASEKETSGLFGIVSTVFNSESHSNSTAEKIVPLSPSYRCLFDSISILHSLWIASAWNPSTPPHAIDESISLTYGRARMRCRKVFERVFRVQSADVLEILVDCWDKGESSSDVTLRTFEIVDLLAASAQTVIHMLCESISMRSTVGPGDRSRRGSAGNTTLSDTTLFRFMQEYLAKLEGPVVNQVWTRLMSLLKDITANVPAHRGQVFPALKCLIAAAEKQAMTTALDDRRTKKDLQDTMAKLIDACLHTSGRSVDGLASRKGTREALASGSANGRASPLSVHRVRTDSITNEKVVASPADDSARVAAAWETDLPDEINLFFARRLIPNLRKFMVENDKVISVCTNIVYYVINPAIRSKVKNAIDNQPTIMIMMEELVKQQVAVRAWRPPLAEAFEDQRFFARDPDAGLGWCPLIRAYILSDKLAIPDIIGFRLRSSHNYLF</sequence>
<reference evidence="3" key="1">
    <citation type="submission" date="2021-01" db="EMBL/GenBank/DDBJ databases">
        <authorList>
            <person name="Kaushik A."/>
        </authorList>
    </citation>
    <scope>NUCLEOTIDE SEQUENCE</scope>
    <source>
        <strain evidence="3">AG1-1B</strain>
    </source>
</reference>
<evidence type="ECO:0000256" key="1">
    <source>
        <dbReference type="SAM" id="MobiDB-lite"/>
    </source>
</evidence>
<dbReference type="GO" id="GO:0005768">
    <property type="term" value="C:endosome"/>
    <property type="evidence" value="ECO:0007669"/>
    <property type="project" value="TreeGrafter"/>
</dbReference>
<protein>
    <recommendedName>
        <fullName evidence="2">DOP1-like C-terminal domain-containing protein</fullName>
    </recommendedName>
</protein>
<feature type="region of interest" description="Disordered" evidence="1">
    <location>
        <begin position="1"/>
        <end position="24"/>
    </location>
</feature>
<feature type="domain" description="DOP1-like C-terminal" evidence="2">
    <location>
        <begin position="187"/>
        <end position="448"/>
    </location>
</feature>
<evidence type="ECO:0000313" key="4">
    <source>
        <dbReference type="Proteomes" id="UP000663826"/>
    </source>
</evidence>
<name>A0A8H2WMD0_9AGAM</name>
<dbReference type="PANTHER" id="PTHR14042">
    <property type="entry name" value="DOPEY-RELATED"/>
    <property type="match status" value="1"/>
</dbReference>
<dbReference type="GO" id="GO:0005802">
    <property type="term" value="C:trans-Golgi network"/>
    <property type="evidence" value="ECO:0007669"/>
    <property type="project" value="TreeGrafter"/>
</dbReference>
<evidence type="ECO:0000259" key="2">
    <source>
        <dbReference type="Pfam" id="PF24598"/>
    </source>
</evidence>
<dbReference type="GO" id="GO:0005829">
    <property type="term" value="C:cytosol"/>
    <property type="evidence" value="ECO:0007669"/>
    <property type="project" value="GOC"/>
</dbReference>
<dbReference type="InterPro" id="IPR056457">
    <property type="entry name" value="DOP1_C"/>
</dbReference>